<evidence type="ECO:0000259" key="3">
    <source>
        <dbReference type="Pfam" id="PF00561"/>
    </source>
</evidence>
<accession>G8YDY6</accession>
<protein>
    <submittedName>
        <fullName evidence="4">Piso0_001285 protein</fullName>
    </submittedName>
</protein>
<sequence length="315" mass="36353">MTSDYEVILRNGERKFTALSNFHEKDVFCKPSERKWNRIVLFLHGFPDNNKSFSELRHYLKDEFGRKDQPLFLSPAMRGYEPSSQGNDSEYGLHQISTDIYAWIEQLKNGQNIPVHLVGHDWGALCSFKAASNWPGLITSMACLAIPYLANIRIWELLYYCPEQLYLSSYMLTMQSSLIYTKKLLGADGGDYLADLWGYWSPTWNIPSSALEDVKYTLRQPGVVDGATAYYRCMFKPLAFSDRRWPVDFDYTPTLILGGSEDGCMSRRLYDLEKRKLKDVKTARVKLMPGIGHFLHREDPQKVAQSIGEWFAIHK</sequence>
<evidence type="ECO:0000256" key="1">
    <source>
        <dbReference type="ARBA" id="ARBA00022801"/>
    </source>
</evidence>
<feature type="domain" description="AB hydrolase-1" evidence="3">
    <location>
        <begin position="39"/>
        <end position="299"/>
    </location>
</feature>
<dbReference type="SUPFAM" id="SSF53474">
    <property type="entry name" value="alpha/beta-Hydrolases"/>
    <property type="match status" value="1"/>
</dbReference>
<dbReference type="OMA" id="YLEWNPQ"/>
<dbReference type="Proteomes" id="UP000005222">
    <property type="component" value="Chromosome I"/>
</dbReference>
<reference evidence="4 5" key="1">
    <citation type="journal article" date="2012" name="G3 (Bethesda)">
        <title>Pichia sorbitophila, an interspecies yeast hybrid reveals early steps of genome resolution following polyploidization.</title>
        <authorList>
            <person name="Leh Louis V."/>
            <person name="Despons L."/>
            <person name="Friedrich A."/>
            <person name="Martin T."/>
            <person name="Durrens P."/>
            <person name="Casaregola S."/>
            <person name="Neuveglise C."/>
            <person name="Fairhead C."/>
            <person name="Marck C."/>
            <person name="Cruz J.A."/>
            <person name="Straub M.L."/>
            <person name="Kugler V."/>
            <person name="Sacerdot C."/>
            <person name="Uzunov Z."/>
            <person name="Thierry A."/>
            <person name="Weiss S."/>
            <person name="Bleykasten C."/>
            <person name="De Montigny J."/>
            <person name="Jacques N."/>
            <person name="Jung P."/>
            <person name="Lemaire M."/>
            <person name="Mallet S."/>
            <person name="Morel G."/>
            <person name="Richard G.F."/>
            <person name="Sarkar A."/>
            <person name="Savel G."/>
            <person name="Schacherer J."/>
            <person name="Seret M.L."/>
            <person name="Talla E."/>
            <person name="Samson G."/>
            <person name="Jubin C."/>
            <person name="Poulain J."/>
            <person name="Vacherie B."/>
            <person name="Barbe V."/>
            <person name="Pelletier E."/>
            <person name="Sherman D.J."/>
            <person name="Westhof E."/>
            <person name="Weissenbach J."/>
            <person name="Baret P.V."/>
            <person name="Wincker P."/>
            <person name="Gaillardin C."/>
            <person name="Dujon B."/>
            <person name="Souciet J.L."/>
        </authorList>
    </citation>
    <scope>NUCLEOTIDE SEQUENCE [LARGE SCALE GENOMIC DNA]</scope>
    <source>
        <strain evidence="5">ATCC MYA-4447 / BCRC 22081 / CBS 7064 / NBRC 10061 / NRRL Y-12695</strain>
    </source>
</reference>
<name>G8YDY6_PICSO</name>
<dbReference type="Pfam" id="PF00561">
    <property type="entry name" value="Abhydrolase_1"/>
    <property type="match status" value="1"/>
</dbReference>
<dbReference type="HOGENOM" id="CLU_020336_7_3_1"/>
<dbReference type="InterPro" id="IPR029058">
    <property type="entry name" value="AB_hydrolase_fold"/>
</dbReference>
<dbReference type="Gene3D" id="3.40.50.1820">
    <property type="entry name" value="alpha/beta hydrolase"/>
    <property type="match status" value="1"/>
</dbReference>
<dbReference type="InterPro" id="IPR000073">
    <property type="entry name" value="AB_hydrolase_1"/>
</dbReference>
<keyword evidence="5" id="KW-1185">Reference proteome</keyword>
<dbReference type="PRINTS" id="PR00412">
    <property type="entry name" value="EPOXHYDRLASE"/>
</dbReference>
<dbReference type="OrthoDB" id="408373at2759"/>
<keyword evidence="1" id="KW-0378">Hydrolase</keyword>
<dbReference type="AlphaFoldDB" id="G8YDY6"/>
<dbReference type="PANTHER" id="PTHR43329">
    <property type="entry name" value="EPOXIDE HYDROLASE"/>
    <property type="match status" value="1"/>
</dbReference>
<dbReference type="eggNOG" id="KOG4178">
    <property type="taxonomic scope" value="Eukaryota"/>
</dbReference>
<dbReference type="InterPro" id="IPR000639">
    <property type="entry name" value="Epox_hydrolase-like"/>
</dbReference>
<organism evidence="4 5">
    <name type="scientific">Pichia sorbitophila (strain ATCC MYA-4447 / BCRC 22081 / CBS 7064 / NBRC 10061 / NRRL Y-12695)</name>
    <name type="common">Hybrid yeast</name>
    <dbReference type="NCBI Taxonomy" id="559304"/>
    <lineage>
        <taxon>Eukaryota</taxon>
        <taxon>Fungi</taxon>
        <taxon>Dikarya</taxon>
        <taxon>Ascomycota</taxon>
        <taxon>Saccharomycotina</taxon>
        <taxon>Pichiomycetes</taxon>
        <taxon>Debaryomycetaceae</taxon>
        <taxon>Millerozyma</taxon>
    </lineage>
</organism>
<proteinExistence type="inferred from homology"/>
<comment type="similarity">
    <text evidence="2">Belongs to the AB hydrolase superfamily. Epoxide hydrolase family.</text>
</comment>
<dbReference type="GO" id="GO:0016787">
    <property type="term" value="F:hydrolase activity"/>
    <property type="evidence" value="ECO:0007669"/>
    <property type="project" value="UniProtKB-KW"/>
</dbReference>
<gene>
    <name evidence="4" type="primary">Piso0_001285</name>
    <name evidence="4" type="ORF">GNLVRS01_PISO0I01570g</name>
</gene>
<evidence type="ECO:0000313" key="5">
    <source>
        <dbReference type="Proteomes" id="UP000005222"/>
    </source>
</evidence>
<evidence type="ECO:0000256" key="2">
    <source>
        <dbReference type="ARBA" id="ARBA00038334"/>
    </source>
</evidence>
<dbReference type="EMBL" id="FO082051">
    <property type="protein sequence ID" value="CCE81385.1"/>
    <property type="molecule type" value="Genomic_DNA"/>
</dbReference>
<evidence type="ECO:0000313" key="4">
    <source>
        <dbReference type="EMBL" id="CCE81385.1"/>
    </source>
</evidence>
<dbReference type="STRING" id="559304.G8YDY6"/>
<dbReference type="InParanoid" id="G8YDY6"/>